<proteinExistence type="predicted"/>
<keyword evidence="2" id="KW-1185">Reference proteome</keyword>
<protein>
    <submittedName>
        <fullName evidence="1">Uncharacterized protein</fullName>
    </submittedName>
</protein>
<reference evidence="1 2" key="1">
    <citation type="submission" date="2021-06" db="EMBL/GenBank/DDBJ databases">
        <authorList>
            <person name="Palmer J.M."/>
        </authorList>
    </citation>
    <scope>NUCLEOTIDE SEQUENCE [LARGE SCALE GENOMIC DNA]</scope>
    <source>
        <strain evidence="1 2">AS_MEX2019</strain>
        <tissue evidence="1">Muscle</tissue>
    </source>
</reference>
<organism evidence="1 2">
    <name type="scientific">Ameca splendens</name>
    <dbReference type="NCBI Taxonomy" id="208324"/>
    <lineage>
        <taxon>Eukaryota</taxon>
        <taxon>Metazoa</taxon>
        <taxon>Chordata</taxon>
        <taxon>Craniata</taxon>
        <taxon>Vertebrata</taxon>
        <taxon>Euteleostomi</taxon>
        <taxon>Actinopterygii</taxon>
        <taxon>Neopterygii</taxon>
        <taxon>Teleostei</taxon>
        <taxon>Neoteleostei</taxon>
        <taxon>Acanthomorphata</taxon>
        <taxon>Ovalentaria</taxon>
        <taxon>Atherinomorphae</taxon>
        <taxon>Cyprinodontiformes</taxon>
        <taxon>Goodeidae</taxon>
        <taxon>Ameca</taxon>
    </lineage>
</organism>
<accession>A0ABV0YD97</accession>
<dbReference type="EMBL" id="JAHRIP010029428">
    <property type="protein sequence ID" value="MEQ2291793.1"/>
    <property type="molecule type" value="Genomic_DNA"/>
</dbReference>
<evidence type="ECO:0000313" key="2">
    <source>
        <dbReference type="Proteomes" id="UP001469553"/>
    </source>
</evidence>
<sequence length="107" mass="11404">MSGAMCHCQTASDSQNSDRMGALDGISSALQTWKGVVLWGFHVVQVAYMCGTLMVRGDTIHWFSVDAQRNVLVTAVGQFSALSAQTLDQAALNSKTGAFSEQGTHHA</sequence>
<evidence type="ECO:0000313" key="1">
    <source>
        <dbReference type="EMBL" id="MEQ2291793.1"/>
    </source>
</evidence>
<comment type="caution">
    <text evidence="1">The sequence shown here is derived from an EMBL/GenBank/DDBJ whole genome shotgun (WGS) entry which is preliminary data.</text>
</comment>
<name>A0ABV0YD97_9TELE</name>
<dbReference type="Proteomes" id="UP001469553">
    <property type="component" value="Unassembled WGS sequence"/>
</dbReference>
<gene>
    <name evidence="1" type="ORF">AMECASPLE_016592</name>
</gene>